<organism evidence="1 2">
    <name type="scientific">Zootermopsis nevadensis</name>
    <name type="common">Dampwood termite</name>
    <dbReference type="NCBI Taxonomy" id="136037"/>
    <lineage>
        <taxon>Eukaryota</taxon>
        <taxon>Metazoa</taxon>
        <taxon>Ecdysozoa</taxon>
        <taxon>Arthropoda</taxon>
        <taxon>Hexapoda</taxon>
        <taxon>Insecta</taxon>
        <taxon>Pterygota</taxon>
        <taxon>Neoptera</taxon>
        <taxon>Polyneoptera</taxon>
        <taxon>Dictyoptera</taxon>
        <taxon>Blattodea</taxon>
        <taxon>Blattoidea</taxon>
        <taxon>Termitoidae</taxon>
        <taxon>Termopsidae</taxon>
        <taxon>Zootermopsis</taxon>
    </lineage>
</organism>
<name>A0A067QYH7_ZOONE</name>
<protein>
    <submittedName>
        <fullName evidence="1">Uncharacterized protein</fullName>
    </submittedName>
</protein>
<evidence type="ECO:0000313" key="2">
    <source>
        <dbReference type="Proteomes" id="UP000027135"/>
    </source>
</evidence>
<gene>
    <name evidence="1" type="ORF">L798_14873</name>
</gene>
<sequence length="101" mass="11861">MALILYKDEVFLYYKLITEDRNWHIFLQKAGITQQHFNYSITLSTGLPVNDSISTFSVSDISNQFECIYRNSFTCAEWSLQHYISGNEVNMTVTIEARSWY</sequence>
<dbReference type="Proteomes" id="UP000027135">
    <property type="component" value="Unassembled WGS sequence"/>
</dbReference>
<dbReference type="EMBL" id="KK853101">
    <property type="protein sequence ID" value="KDR11332.1"/>
    <property type="molecule type" value="Genomic_DNA"/>
</dbReference>
<proteinExistence type="predicted"/>
<dbReference type="AlphaFoldDB" id="A0A067QYH7"/>
<accession>A0A067QYH7</accession>
<keyword evidence="2" id="KW-1185">Reference proteome</keyword>
<evidence type="ECO:0000313" key="1">
    <source>
        <dbReference type="EMBL" id="KDR11332.1"/>
    </source>
</evidence>
<dbReference type="InParanoid" id="A0A067QYH7"/>
<reference evidence="1 2" key="1">
    <citation type="journal article" date="2014" name="Nat. Commun.">
        <title>Molecular traces of alternative social organization in a termite genome.</title>
        <authorList>
            <person name="Terrapon N."/>
            <person name="Li C."/>
            <person name="Robertson H.M."/>
            <person name="Ji L."/>
            <person name="Meng X."/>
            <person name="Booth W."/>
            <person name="Chen Z."/>
            <person name="Childers C.P."/>
            <person name="Glastad K.M."/>
            <person name="Gokhale K."/>
            <person name="Gowin J."/>
            <person name="Gronenberg W."/>
            <person name="Hermansen R.A."/>
            <person name="Hu H."/>
            <person name="Hunt B.G."/>
            <person name="Huylmans A.K."/>
            <person name="Khalil S.M."/>
            <person name="Mitchell R.D."/>
            <person name="Munoz-Torres M.C."/>
            <person name="Mustard J.A."/>
            <person name="Pan H."/>
            <person name="Reese J.T."/>
            <person name="Scharf M.E."/>
            <person name="Sun F."/>
            <person name="Vogel H."/>
            <person name="Xiao J."/>
            <person name="Yang W."/>
            <person name="Yang Z."/>
            <person name="Yang Z."/>
            <person name="Zhou J."/>
            <person name="Zhu J."/>
            <person name="Brent C.S."/>
            <person name="Elsik C.G."/>
            <person name="Goodisman M.A."/>
            <person name="Liberles D.A."/>
            <person name="Roe R.M."/>
            <person name="Vargo E.L."/>
            <person name="Vilcinskas A."/>
            <person name="Wang J."/>
            <person name="Bornberg-Bauer E."/>
            <person name="Korb J."/>
            <person name="Zhang G."/>
            <person name="Liebig J."/>
        </authorList>
    </citation>
    <scope>NUCLEOTIDE SEQUENCE [LARGE SCALE GENOMIC DNA]</scope>
    <source>
        <tissue evidence="1">Whole organism</tissue>
    </source>
</reference>